<gene>
    <name evidence="2" type="ORF">E5K04_03295</name>
</gene>
<dbReference type="EMBL" id="STGJ01000002">
    <property type="protein sequence ID" value="TIC86143.1"/>
    <property type="molecule type" value="Genomic_DNA"/>
</dbReference>
<keyword evidence="3" id="KW-1185">Reference proteome</keyword>
<dbReference type="Pfam" id="PF10688">
    <property type="entry name" value="Imp-YgjV"/>
    <property type="match status" value="1"/>
</dbReference>
<reference evidence="2 3" key="1">
    <citation type="submission" date="2019-04" db="EMBL/GenBank/DDBJ databases">
        <title>Crenobacter sp. nov.</title>
        <authorList>
            <person name="Shi S."/>
        </authorList>
    </citation>
    <scope>NUCLEOTIDE SEQUENCE [LARGE SCALE GENOMIC DNA]</scope>
    <source>
        <strain evidence="2 3">GY 70310</strain>
    </source>
</reference>
<accession>A0A4V4N8X3</accession>
<evidence type="ECO:0000313" key="3">
    <source>
        <dbReference type="Proteomes" id="UP000308891"/>
    </source>
</evidence>
<keyword evidence="1" id="KW-0472">Membrane</keyword>
<dbReference type="Proteomes" id="UP000308891">
    <property type="component" value="Unassembled WGS sequence"/>
</dbReference>
<dbReference type="AlphaFoldDB" id="A0A4V4N8X3"/>
<protein>
    <submittedName>
        <fullName evidence="2">YgjV family protein</fullName>
    </submittedName>
</protein>
<dbReference type="InterPro" id="IPR019629">
    <property type="entry name" value="Uncharacterised_HI1736/YgjV"/>
</dbReference>
<keyword evidence="1" id="KW-0812">Transmembrane</keyword>
<dbReference type="OrthoDB" id="7858522at2"/>
<dbReference type="RefSeq" id="WP_136551489.1">
    <property type="nucleotide sequence ID" value="NZ_STGJ01000002.1"/>
</dbReference>
<evidence type="ECO:0000256" key="1">
    <source>
        <dbReference type="SAM" id="Phobius"/>
    </source>
</evidence>
<proteinExistence type="predicted"/>
<evidence type="ECO:0000313" key="2">
    <source>
        <dbReference type="EMBL" id="TIC86143.1"/>
    </source>
</evidence>
<feature type="transmembrane region" description="Helical" evidence="1">
    <location>
        <begin position="74"/>
        <end position="107"/>
    </location>
</feature>
<name>A0A4V4N8X3_9NEIS</name>
<organism evidence="2 3">
    <name type="scientific">Crenobacter intestini</name>
    <dbReference type="NCBI Taxonomy" id="2563443"/>
    <lineage>
        <taxon>Bacteria</taxon>
        <taxon>Pseudomonadati</taxon>
        <taxon>Pseudomonadota</taxon>
        <taxon>Betaproteobacteria</taxon>
        <taxon>Neisseriales</taxon>
        <taxon>Neisseriaceae</taxon>
        <taxon>Crenobacter</taxon>
    </lineage>
</organism>
<keyword evidence="1" id="KW-1133">Transmembrane helix</keyword>
<feature type="transmembrane region" description="Helical" evidence="1">
    <location>
        <begin position="122"/>
        <end position="144"/>
    </location>
</feature>
<comment type="caution">
    <text evidence="2">The sequence shown here is derived from an EMBL/GenBank/DDBJ whole genome shotgun (WGS) entry which is preliminary data.</text>
</comment>
<sequence length="169" mass="17875">MLSLGLAAQAAMLLAIACDVVAFQLHGRRRLLLCMSGGMALVCLHFALLAQWTAALTMLLAVVRNFASLRRRTLAVELGFALLIVAGAVLTWGGLASLLACTGALLANRAMFAASERALRGLQLLATLVWIAHNLAVGSPLAVLREALVFASNLVGSWRLSRRSDTGQP</sequence>
<feature type="transmembrane region" description="Helical" evidence="1">
    <location>
        <begin position="38"/>
        <end position="62"/>
    </location>
</feature>